<gene>
    <name evidence="4" type="ORF">SAMN05660461_5481</name>
</gene>
<evidence type="ECO:0000313" key="4">
    <source>
        <dbReference type="EMBL" id="SKD09592.1"/>
    </source>
</evidence>
<keyword evidence="1" id="KW-0285">Flavoprotein</keyword>
<dbReference type="PRINTS" id="PR00368">
    <property type="entry name" value="FADPNR"/>
</dbReference>
<dbReference type="Gene3D" id="3.50.50.60">
    <property type="entry name" value="FAD/NAD(P)-binding domain"/>
    <property type="match status" value="2"/>
</dbReference>
<reference evidence="4 5" key="1">
    <citation type="submission" date="2017-02" db="EMBL/GenBank/DDBJ databases">
        <authorList>
            <person name="Peterson S.W."/>
        </authorList>
    </citation>
    <scope>NUCLEOTIDE SEQUENCE [LARGE SCALE GENOMIC DNA]</scope>
    <source>
        <strain evidence="4 5">DSM 18108</strain>
    </source>
</reference>
<dbReference type="PANTHER" id="PTHR48105">
    <property type="entry name" value="THIOREDOXIN REDUCTASE 1-RELATED-RELATED"/>
    <property type="match status" value="1"/>
</dbReference>
<dbReference type="GO" id="GO:0016491">
    <property type="term" value="F:oxidoreductase activity"/>
    <property type="evidence" value="ECO:0007669"/>
    <property type="project" value="UniProtKB-KW"/>
</dbReference>
<dbReference type="InterPro" id="IPR050097">
    <property type="entry name" value="Ferredoxin-NADP_redctase_2"/>
</dbReference>
<dbReference type="InterPro" id="IPR023753">
    <property type="entry name" value="FAD/NAD-binding_dom"/>
</dbReference>
<protein>
    <submittedName>
        <fullName evidence="4">Thioredoxin reductase</fullName>
    </submittedName>
</protein>
<dbReference type="EMBL" id="FUZZ01000005">
    <property type="protein sequence ID" value="SKD09592.1"/>
    <property type="molecule type" value="Genomic_DNA"/>
</dbReference>
<evidence type="ECO:0000259" key="3">
    <source>
        <dbReference type="Pfam" id="PF07992"/>
    </source>
</evidence>
<keyword evidence="2" id="KW-0560">Oxidoreductase</keyword>
<proteinExistence type="predicted"/>
<dbReference type="PRINTS" id="PR00469">
    <property type="entry name" value="PNDRDTASEII"/>
</dbReference>
<dbReference type="Proteomes" id="UP000190166">
    <property type="component" value="Unassembled WGS sequence"/>
</dbReference>
<dbReference type="STRING" id="393003.SAMN05660461_5481"/>
<accession>A0A1T5PA94</accession>
<dbReference type="AlphaFoldDB" id="A0A1T5PA94"/>
<sequence length="299" mass="31582">MQTYDVIIAGGSYAGLSAAMALGRARRQVLIIDSGKPCNRQTPHSHNFLTQDGATPAAIAATAKAQVRQYPGIHSQEGTITGATPTPEGFAVTTAAGEQLAAKKLLFATGVKDEMPAIKGFAACWGISVLHCPYCHGYEVKETPTGILANGDDAFEYVKMIRNWTSQLTIFTNGPSTLTAEQVEKLQQHHIGVNEKEIAEITHAGGQISELLFKDGSSFALNALYHKPAFRQHCAVPEALGCELTPAGHIVVNGFQASTVPGVYAAGDATNPFRSVSISVAAGTLAGAMISRELIISEF</sequence>
<feature type="domain" description="FAD/NAD(P)-binding" evidence="3">
    <location>
        <begin position="4"/>
        <end position="282"/>
    </location>
</feature>
<name>A0A1T5PA94_9BACT</name>
<organism evidence="4 5">
    <name type="scientific">Chitinophaga ginsengisegetis</name>
    <dbReference type="NCBI Taxonomy" id="393003"/>
    <lineage>
        <taxon>Bacteria</taxon>
        <taxon>Pseudomonadati</taxon>
        <taxon>Bacteroidota</taxon>
        <taxon>Chitinophagia</taxon>
        <taxon>Chitinophagales</taxon>
        <taxon>Chitinophagaceae</taxon>
        <taxon>Chitinophaga</taxon>
    </lineage>
</organism>
<dbReference type="RefSeq" id="WP_143313722.1">
    <property type="nucleotide sequence ID" value="NZ_FUZZ01000005.1"/>
</dbReference>
<evidence type="ECO:0000256" key="1">
    <source>
        <dbReference type="ARBA" id="ARBA00022630"/>
    </source>
</evidence>
<dbReference type="SUPFAM" id="SSF51905">
    <property type="entry name" value="FAD/NAD(P)-binding domain"/>
    <property type="match status" value="1"/>
</dbReference>
<evidence type="ECO:0000313" key="5">
    <source>
        <dbReference type="Proteomes" id="UP000190166"/>
    </source>
</evidence>
<keyword evidence="5" id="KW-1185">Reference proteome</keyword>
<dbReference type="InterPro" id="IPR036188">
    <property type="entry name" value="FAD/NAD-bd_sf"/>
</dbReference>
<evidence type="ECO:0000256" key="2">
    <source>
        <dbReference type="ARBA" id="ARBA00023002"/>
    </source>
</evidence>
<dbReference type="Pfam" id="PF07992">
    <property type="entry name" value="Pyr_redox_2"/>
    <property type="match status" value="1"/>
</dbReference>